<evidence type="ECO:0000256" key="3">
    <source>
        <dbReference type="ARBA" id="ARBA00022692"/>
    </source>
</evidence>
<comment type="subcellular location">
    <subcellularLocation>
        <location evidence="1 6">Cell membrane</location>
        <topology evidence="1 6">Multi-pass membrane protein</topology>
    </subcellularLocation>
</comment>
<feature type="non-terminal residue" evidence="7">
    <location>
        <position position="1"/>
    </location>
</feature>
<comment type="similarity">
    <text evidence="6">Belongs to the insect chemoreceptor superfamily. Gustatory receptor (GR) family.</text>
</comment>
<feature type="transmembrane region" description="Helical" evidence="6">
    <location>
        <begin position="17"/>
        <end position="34"/>
    </location>
</feature>
<evidence type="ECO:0000256" key="5">
    <source>
        <dbReference type="ARBA" id="ARBA00023136"/>
    </source>
</evidence>
<dbReference type="AlphaFoldDB" id="B3LF59"/>
<feature type="transmembrane region" description="Helical" evidence="6">
    <location>
        <begin position="257"/>
        <end position="278"/>
    </location>
</feature>
<feature type="transmembrane region" description="Helical" evidence="6">
    <location>
        <begin position="156"/>
        <end position="181"/>
    </location>
</feature>
<keyword evidence="3 6" id="KW-0812">Transmembrane</keyword>
<dbReference type="GO" id="GO:0050909">
    <property type="term" value="P:sensory perception of taste"/>
    <property type="evidence" value="ECO:0007669"/>
    <property type="project" value="InterPro"/>
</dbReference>
<evidence type="ECO:0000256" key="6">
    <source>
        <dbReference type="RuleBase" id="RU363108"/>
    </source>
</evidence>
<feature type="transmembrane region" description="Helical" evidence="6">
    <location>
        <begin position="201"/>
        <end position="222"/>
    </location>
</feature>
<dbReference type="GO" id="GO:0005886">
    <property type="term" value="C:plasma membrane"/>
    <property type="evidence" value="ECO:0007669"/>
    <property type="project" value="UniProtKB-SubCell"/>
</dbReference>
<accession>B3LF59</accession>
<keyword evidence="5 6" id="KW-0472">Membrane</keyword>
<dbReference type="HOGENOM" id="CLU_059805_0_0_1"/>
<dbReference type="ExpressionAtlas" id="B3LF59">
    <property type="expression patterns" value="baseline and differential"/>
</dbReference>
<dbReference type="EMBL" id="BT033047">
    <property type="protein sequence ID" value="ACE82570.1"/>
    <property type="molecule type" value="mRNA"/>
</dbReference>
<dbReference type="OrthoDB" id="7883063at2759"/>
<dbReference type="VEuPathDB" id="VectorBase:FBgn0041238"/>
<organism evidence="7">
    <name type="scientific">Drosophila melanogaster</name>
    <name type="common">Fruit fly</name>
    <dbReference type="NCBI Taxonomy" id="7227"/>
    <lineage>
        <taxon>Eukaryota</taxon>
        <taxon>Metazoa</taxon>
        <taxon>Ecdysozoa</taxon>
        <taxon>Arthropoda</taxon>
        <taxon>Hexapoda</taxon>
        <taxon>Insecta</taxon>
        <taxon>Pterygota</taxon>
        <taxon>Neoptera</taxon>
        <taxon>Endopterygota</taxon>
        <taxon>Diptera</taxon>
        <taxon>Brachycera</taxon>
        <taxon>Muscomorpha</taxon>
        <taxon>Ephydroidea</taxon>
        <taxon>Drosophilidae</taxon>
        <taxon>Drosophila</taxon>
        <taxon>Sophophora</taxon>
    </lineage>
</organism>
<comment type="function">
    <text evidence="6">Gustatory receptor which mediates acceptance or avoidance behavior, depending on its substrates.</text>
</comment>
<dbReference type="InterPro" id="IPR013604">
    <property type="entry name" value="7TM_chemorcpt"/>
</dbReference>
<keyword evidence="6" id="KW-0807">Transducer</keyword>
<feature type="transmembrane region" description="Helical" evidence="6">
    <location>
        <begin position="88"/>
        <end position="108"/>
    </location>
</feature>
<gene>
    <name evidence="7" type="primary">CG13495-RA</name>
</gene>
<sequence>SARGSMLHPKLGRVMNVVYYHSVVFALMSTTLRIRSCRKCLRLEKVSRTYTIYSFFVGIFLFLNLYFMVPRIMEDGYMKYNIVLQWNFFVMLFLRAIAVVSCYGTLWLKRHKIIQLYKYSLIYWKRFGHITRAIVDKKELLDLQESLARIMIRKIILLYSAFLCSTVLQYQLLSVINPQIFLAFCARLTHFLHFLCVKMGFFGVLVLLNHQFLVIHLAINALHGRKARKKWKALRSVAAMHLKTLRLARRIFDMFDIANATVFINMFMTAINILYHAVQYSNSSIKSNGWGILFGNGLIVFNFWGTMALMEMLDSVVTSCNNTGQQLRQLSDLPKVGPKMQRELDVFTMQLRQNRLVYKICGIVELDKPACLSYIGSILSNVIILMQFDLRRQRQPINDRQYLIHLMKNKTKV</sequence>
<dbReference type="GO" id="GO:0007165">
    <property type="term" value="P:signal transduction"/>
    <property type="evidence" value="ECO:0007669"/>
    <property type="project" value="UniProtKB-KW"/>
</dbReference>
<dbReference type="Pfam" id="PF08395">
    <property type="entry name" value="7tm_7"/>
    <property type="match status" value="1"/>
</dbReference>
<protein>
    <recommendedName>
        <fullName evidence="6">Gustatory receptor</fullName>
    </recommendedName>
</protein>
<evidence type="ECO:0000256" key="1">
    <source>
        <dbReference type="ARBA" id="ARBA00004651"/>
    </source>
</evidence>
<evidence type="ECO:0000256" key="4">
    <source>
        <dbReference type="ARBA" id="ARBA00022989"/>
    </source>
</evidence>
<evidence type="ECO:0000313" key="7">
    <source>
        <dbReference type="EMBL" id="ACE82570.1"/>
    </source>
</evidence>
<keyword evidence="2 6" id="KW-1003">Cell membrane</keyword>
<proteinExistence type="evidence at transcript level"/>
<feature type="transmembrane region" description="Helical" evidence="6">
    <location>
        <begin position="290"/>
        <end position="309"/>
    </location>
</feature>
<keyword evidence="4 6" id="KW-1133">Transmembrane helix</keyword>
<evidence type="ECO:0000256" key="2">
    <source>
        <dbReference type="ARBA" id="ARBA00022475"/>
    </source>
</evidence>
<feature type="transmembrane region" description="Helical" evidence="6">
    <location>
        <begin position="50"/>
        <end position="68"/>
    </location>
</feature>
<name>B3LF59_DROME</name>
<keyword evidence="6" id="KW-0675">Receptor</keyword>
<reference evidence="7" key="1">
    <citation type="submission" date="2008-06" db="EMBL/GenBank/DDBJ databases">
        <authorList>
            <person name="Carlson J."/>
            <person name="Booth B."/>
            <person name="Frise E."/>
            <person name="Park S."/>
            <person name="Wan K."/>
            <person name="Yu C."/>
            <person name="Celniker S."/>
        </authorList>
    </citation>
    <scope>NUCLEOTIDE SEQUENCE</scope>
</reference>